<accession>A0ABU4JIT2</accession>
<dbReference type="Proteomes" id="UP001204439">
    <property type="component" value="Unassembled WGS sequence"/>
</dbReference>
<keyword evidence="2" id="KW-1185">Reference proteome</keyword>
<gene>
    <name evidence="1" type="ORF">NG800_011705</name>
</gene>
<name>A0ABU4JIT2_9FLAO</name>
<protein>
    <submittedName>
        <fullName evidence="1">Uncharacterized protein</fullName>
    </submittedName>
</protein>
<evidence type="ECO:0000313" key="1">
    <source>
        <dbReference type="EMBL" id="MDW8549578.1"/>
    </source>
</evidence>
<organism evidence="1 2">
    <name type="scientific">Epilithonimonas ginsengisoli</name>
    <dbReference type="NCBI Taxonomy" id="1245592"/>
    <lineage>
        <taxon>Bacteria</taxon>
        <taxon>Pseudomonadati</taxon>
        <taxon>Bacteroidota</taxon>
        <taxon>Flavobacteriia</taxon>
        <taxon>Flavobacteriales</taxon>
        <taxon>Weeksellaceae</taxon>
        <taxon>Chryseobacterium group</taxon>
        <taxon>Epilithonimonas</taxon>
    </lineage>
</organism>
<dbReference type="EMBL" id="JAMXLT020000020">
    <property type="protein sequence ID" value="MDW8549578.1"/>
    <property type="molecule type" value="Genomic_DNA"/>
</dbReference>
<sequence length="54" mass="6420">MAISLYQFIKRDEFKENFLNGNDNGRLVDRLCCRVNLSLYYVDLPVSQIDLPFY</sequence>
<comment type="caution">
    <text evidence="1">The sequence shown here is derived from an EMBL/GenBank/DDBJ whole genome shotgun (WGS) entry which is preliminary data.</text>
</comment>
<evidence type="ECO:0000313" key="2">
    <source>
        <dbReference type="Proteomes" id="UP001204439"/>
    </source>
</evidence>
<reference evidence="1 2" key="1">
    <citation type="submission" date="2023-11" db="EMBL/GenBank/DDBJ databases">
        <title>First isolation, identification, and characterization of non-pathogenic Epilithonimonas ginsengisoli isolated from diseased farmed rainbow trout (Oncorhynchus mykiss) in Chile.</title>
        <authorList>
            <person name="Miranda C.D."/>
            <person name="Irgang R."/>
            <person name="Concha C."/>
            <person name="Rojas R."/>
            <person name="Avendano R."/>
        </authorList>
    </citation>
    <scope>NUCLEOTIDE SEQUENCE [LARGE SCALE GENOMIC DNA]</scope>
    <source>
        <strain evidence="1 2">FP99</strain>
    </source>
</reference>
<proteinExistence type="predicted"/>
<dbReference type="RefSeq" id="WP_165596545.1">
    <property type="nucleotide sequence ID" value="NZ_JAMXLT020000020.1"/>
</dbReference>